<gene>
    <name evidence="1" type="ORF">CLV88_101341</name>
</gene>
<proteinExistence type="predicted"/>
<dbReference type="EMBL" id="PYGJ01000001">
    <property type="protein sequence ID" value="PSL21917.1"/>
    <property type="molecule type" value="Genomic_DNA"/>
</dbReference>
<reference evidence="1 2" key="1">
    <citation type="submission" date="2018-03" db="EMBL/GenBank/DDBJ databases">
        <title>Genomic Encyclopedia of Archaeal and Bacterial Type Strains, Phase II (KMG-II): from individual species to whole genera.</title>
        <authorList>
            <person name="Goeker M."/>
        </authorList>
    </citation>
    <scope>NUCLEOTIDE SEQUENCE [LARGE SCALE GENOMIC DNA]</scope>
    <source>
        <strain evidence="1 2">DSM 100673</strain>
    </source>
</reference>
<dbReference type="AlphaFoldDB" id="A0A2P8FJL1"/>
<sequence length="139" mass="15157">MPKDHFMGSLKTILQSIIIALAMSSAGNPAFARAPEPQDPLKFFAACAGRLSAEMEFQWMFDGDAADAFAAERAAVLDILEAMMSDDQGRDVLNWRVEAKMAQAALLTRATFTNDARAARHSAKLALYNVESCRAMLLS</sequence>
<evidence type="ECO:0000313" key="1">
    <source>
        <dbReference type="EMBL" id="PSL21917.1"/>
    </source>
</evidence>
<keyword evidence="2" id="KW-1185">Reference proteome</keyword>
<name>A0A2P8FJL1_9RHOB</name>
<comment type="caution">
    <text evidence="1">The sequence shown here is derived from an EMBL/GenBank/DDBJ whole genome shotgun (WGS) entry which is preliminary data.</text>
</comment>
<dbReference type="Proteomes" id="UP000240418">
    <property type="component" value="Unassembled WGS sequence"/>
</dbReference>
<evidence type="ECO:0000313" key="2">
    <source>
        <dbReference type="Proteomes" id="UP000240418"/>
    </source>
</evidence>
<protein>
    <submittedName>
        <fullName evidence="1">Uncharacterized protein</fullName>
    </submittedName>
</protein>
<accession>A0A2P8FJL1</accession>
<organism evidence="1 2">
    <name type="scientific">Shimia abyssi</name>
    <dbReference type="NCBI Taxonomy" id="1662395"/>
    <lineage>
        <taxon>Bacteria</taxon>
        <taxon>Pseudomonadati</taxon>
        <taxon>Pseudomonadota</taxon>
        <taxon>Alphaproteobacteria</taxon>
        <taxon>Rhodobacterales</taxon>
        <taxon>Roseobacteraceae</taxon>
    </lineage>
</organism>